<proteinExistence type="predicted"/>
<accession>A0A0D8HMG3</accession>
<feature type="transmembrane region" description="Helical" evidence="1">
    <location>
        <begin position="12"/>
        <end position="29"/>
    </location>
</feature>
<keyword evidence="1" id="KW-0812">Transmembrane</keyword>
<organism evidence="2 3">
    <name type="scientific">Acidithrix ferrooxidans</name>
    <dbReference type="NCBI Taxonomy" id="1280514"/>
    <lineage>
        <taxon>Bacteria</taxon>
        <taxon>Bacillati</taxon>
        <taxon>Actinomycetota</taxon>
        <taxon>Acidimicrobiia</taxon>
        <taxon>Acidimicrobiales</taxon>
        <taxon>Acidimicrobiaceae</taxon>
        <taxon>Acidithrix</taxon>
    </lineage>
</organism>
<sequence>MTLNFGLHSSLGLHLLTFLELFFFAIAFGDNGPSVEMFLLAGTPPSKKVSFESAMKEEYLR</sequence>
<dbReference type="EMBL" id="JXYS01000020">
    <property type="protein sequence ID" value="KJF18281.1"/>
    <property type="molecule type" value="Genomic_DNA"/>
</dbReference>
<evidence type="ECO:0000313" key="2">
    <source>
        <dbReference type="EMBL" id="KJF18281.1"/>
    </source>
</evidence>
<dbReference type="Proteomes" id="UP000032360">
    <property type="component" value="Unassembled WGS sequence"/>
</dbReference>
<keyword evidence="3" id="KW-1185">Reference proteome</keyword>
<evidence type="ECO:0000256" key="1">
    <source>
        <dbReference type="SAM" id="Phobius"/>
    </source>
</evidence>
<protein>
    <submittedName>
        <fullName evidence="2">Uncharacterized protein</fullName>
    </submittedName>
</protein>
<keyword evidence="1" id="KW-1133">Transmembrane helix</keyword>
<dbReference type="AlphaFoldDB" id="A0A0D8HMG3"/>
<gene>
    <name evidence="2" type="ORF">AXFE_08480</name>
</gene>
<evidence type="ECO:0000313" key="3">
    <source>
        <dbReference type="Proteomes" id="UP000032360"/>
    </source>
</evidence>
<keyword evidence="1" id="KW-0472">Membrane</keyword>
<comment type="caution">
    <text evidence="2">The sequence shown here is derived from an EMBL/GenBank/DDBJ whole genome shotgun (WGS) entry which is preliminary data.</text>
</comment>
<reference evidence="2 3" key="1">
    <citation type="submission" date="2015-01" db="EMBL/GenBank/DDBJ databases">
        <title>Draft genome of the acidophilic iron oxidizer Acidithrix ferrooxidans strain Py-F3.</title>
        <authorList>
            <person name="Poehlein A."/>
            <person name="Eisen S."/>
            <person name="Schloemann M."/>
            <person name="Johnson B.D."/>
            <person name="Daniel R."/>
            <person name="Muehling M."/>
        </authorList>
    </citation>
    <scope>NUCLEOTIDE SEQUENCE [LARGE SCALE GENOMIC DNA]</scope>
    <source>
        <strain evidence="2 3">Py-F3</strain>
    </source>
</reference>
<name>A0A0D8HMG3_9ACTN</name>